<sequence>MNPKLRYELELSINASPQLLYQYISTPSGLSEWFADNVHSRGEYFTFIWDSSEEKARLASKKTGERVKFKWLDEQNKDTDLFFELKILEDEITKDVSILVTDFAFEGEIEASKQLWQNQIADLKHVIGSV</sequence>
<dbReference type="Proteomes" id="UP000220828">
    <property type="component" value="Unassembled WGS sequence"/>
</dbReference>
<accession>A0A2H3KCB1</accession>
<dbReference type="InterPro" id="IPR045736">
    <property type="entry name" value="START_2"/>
</dbReference>
<name>A0A2H3KCB1_9FLAO</name>
<dbReference type="Gene3D" id="3.30.530.20">
    <property type="match status" value="1"/>
</dbReference>
<gene>
    <name evidence="2" type="ORF">B0A77_06000</name>
</gene>
<comment type="caution">
    <text evidence="2">The sequence shown here is derived from an EMBL/GenBank/DDBJ whole genome shotgun (WGS) entry which is preliminary data.</text>
</comment>
<dbReference type="SUPFAM" id="SSF55961">
    <property type="entry name" value="Bet v1-like"/>
    <property type="match status" value="1"/>
</dbReference>
<evidence type="ECO:0000313" key="2">
    <source>
        <dbReference type="EMBL" id="PDS25006.1"/>
    </source>
</evidence>
<evidence type="ECO:0000259" key="1">
    <source>
        <dbReference type="Pfam" id="PF19569"/>
    </source>
</evidence>
<dbReference type="RefSeq" id="WP_097553873.1">
    <property type="nucleotide sequence ID" value="NZ_PCMW01000033.1"/>
</dbReference>
<dbReference type="AlphaFoldDB" id="A0A2H3KCB1"/>
<organism evidence="2 3">
    <name type="scientific">Flavobacterium branchiophilum</name>
    <dbReference type="NCBI Taxonomy" id="55197"/>
    <lineage>
        <taxon>Bacteria</taxon>
        <taxon>Pseudomonadati</taxon>
        <taxon>Bacteroidota</taxon>
        <taxon>Flavobacteriia</taxon>
        <taxon>Flavobacteriales</taxon>
        <taxon>Flavobacteriaceae</taxon>
        <taxon>Flavobacterium</taxon>
    </lineage>
</organism>
<dbReference type="OrthoDB" id="667567at2"/>
<evidence type="ECO:0000313" key="3">
    <source>
        <dbReference type="Proteomes" id="UP000220828"/>
    </source>
</evidence>
<reference evidence="2 3" key="1">
    <citation type="submission" date="2017-09" db="EMBL/GenBank/DDBJ databases">
        <title>Whole genomes of Flavobacteriaceae.</title>
        <authorList>
            <person name="Stine C."/>
            <person name="Li C."/>
            <person name="Tadesse D."/>
        </authorList>
    </citation>
    <scope>NUCLEOTIDE SEQUENCE [LARGE SCALE GENOMIC DNA]</scope>
    <source>
        <strain evidence="2 3">ATCC 35036</strain>
    </source>
</reference>
<feature type="domain" description="START-like" evidence="1">
    <location>
        <begin position="1"/>
        <end position="128"/>
    </location>
</feature>
<dbReference type="Pfam" id="PF19569">
    <property type="entry name" value="START_2"/>
    <property type="match status" value="1"/>
</dbReference>
<dbReference type="EMBL" id="PCMW01000033">
    <property type="protein sequence ID" value="PDS25006.1"/>
    <property type="molecule type" value="Genomic_DNA"/>
</dbReference>
<dbReference type="InterPro" id="IPR023393">
    <property type="entry name" value="START-like_dom_sf"/>
</dbReference>
<protein>
    <recommendedName>
        <fullName evidence="1">START-like domain-containing protein</fullName>
    </recommendedName>
</protein>
<proteinExistence type="predicted"/>